<feature type="region of interest" description="Disordered" evidence="1">
    <location>
        <begin position="1"/>
        <end position="20"/>
    </location>
</feature>
<proteinExistence type="predicted"/>
<comment type="caution">
    <text evidence="2">The sequence shown here is derived from an EMBL/GenBank/DDBJ whole genome shotgun (WGS) entry which is preliminary data.</text>
</comment>
<dbReference type="InterPro" id="IPR013761">
    <property type="entry name" value="SAM/pointed_sf"/>
</dbReference>
<gene>
    <name evidence="2" type="ORF">RclHR1_01990030</name>
</gene>
<protein>
    <recommendedName>
        <fullName evidence="4">SAM domain-containing protein</fullName>
    </recommendedName>
</protein>
<keyword evidence="3" id="KW-1185">Reference proteome</keyword>
<accession>A0A2Z6RIE5</accession>
<evidence type="ECO:0000313" key="2">
    <source>
        <dbReference type="EMBL" id="GBB92258.1"/>
    </source>
</evidence>
<dbReference type="AlphaFoldDB" id="A0A2Z6RIE5"/>
<dbReference type="Proteomes" id="UP000247702">
    <property type="component" value="Unassembled WGS sequence"/>
</dbReference>
<evidence type="ECO:0000256" key="1">
    <source>
        <dbReference type="SAM" id="MobiDB-lite"/>
    </source>
</evidence>
<evidence type="ECO:0008006" key="4">
    <source>
        <dbReference type="Google" id="ProtNLM"/>
    </source>
</evidence>
<organism evidence="2 3">
    <name type="scientific">Rhizophagus clarus</name>
    <dbReference type="NCBI Taxonomy" id="94130"/>
    <lineage>
        <taxon>Eukaryota</taxon>
        <taxon>Fungi</taxon>
        <taxon>Fungi incertae sedis</taxon>
        <taxon>Mucoromycota</taxon>
        <taxon>Glomeromycotina</taxon>
        <taxon>Glomeromycetes</taxon>
        <taxon>Glomerales</taxon>
        <taxon>Glomeraceae</taxon>
        <taxon>Rhizophagus</taxon>
    </lineage>
</organism>
<reference evidence="2 3" key="1">
    <citation type="submission" date="2017-11" db="EMBL/GenBank/DDBJ databases">
        <title>The genome of Rhizophagus clarus HR1 reveals common genetic basis of auxotrophy among arbuscular mycorrhizal fungi.</title>
        <authorList>
            <person name="Kobayashi Y."/>
        </authorList>
    </citation>
    <scope>NUCLEOTIDE SEQUENCE [LARGE SCALE GENOMIC DNA]</scope>
    <source>
        <strain evidence="2 3">HR1</strain>
    </source>
</reference>
<name>A0A2Z6RIE5_9GLOM</name>
<sequence length="227" mass="25832">MSSETSTPYTPASTSTSVAGNEMENLGFNELAIKILENKEINGRDFLKITEEKLHSYGMKGGPASRLADFAKECKEKKLRAFSTYHSLKEVLKKYGIDSNGTETIPLFSLQTHKIQDSNKHFKHCIENILFRIKHYGSLVVDSLESMCNEYVLTILHTSLHIAGDVTRKEFSMRLEFEIIGKESSGWVNYAIKESENLICVTEGKRKQKRDDDDFDYLYGIVITARD</sequence>
<evidence type="ECO:0000313" key="3">
    <source>
        <dbReference type="Proteomes" id="UP000247702"/>
    </source>
</evidence>
<dbReference type="Gene3D" id="1.10.150.50">
    <property type="entry name" value="Transcription Factor, Ets-1"/>
    <property type="match status" value="1"/>
</dbReference>
<feature type="compositionally biased region" description="Low complexity" evidence="1">
    <location>
        <begin position="1"/>
        <end position="17"/>
    </location>
</feature>
<dbReference type="EMBL" id="BEXD01001101">
    <property type="protein sequence ID" value="GBB92258.1"/>
    <property type="molecule type" value="Genomic_DNA"/>
</dbReference>